<accession>A0A484I8F3</accession>
<dbReference type="Pfam" id="PF13371">
    <property type="entry name" value="TPR_9"/>
    <property type="match status" value="1"/>
</dbReference>
<dbReference type="PROSITE" id="PS50005">
    <property type="entry name" value="TPR"/>
    <property type="match status" value="2"/>
</dbReference>
<dbReference type="SMART" id="SM00028">
    <property type="entry name" value="TPR"/>
    <property type="match status" value="2"/>
</dbReference>
<dbReference type="OrthoDB" id="115601at2157"/>
<dbReference type="RefSeq" id="WP_134483001.1">
    <property type="nucleotide sequence ID" value="NZ_LR216287.1"/>
</dbReference>
<feature type="transmembrane region" description="Helical" evidence="5">
    <location>
        <begin position="269"/>
        <end position="292"/>
    </location>
</feature>
<protein>
    <submittedName>
        <fullName evidence="6">Uncharacterized protein</fullName>
    </submittedName>
</protein>
<proteinExistence type="predicted"/>
<feature type="repeat" description="TPR" evidence="3">
    <location>
        <begin position="158"/>
        <end position="191"/>
    </location>
</feature>
<keyword evidence="5" id="KW-1133">Transmembrane helix</keyword>
<gene>
    <name evidence="6" type="ORF">NFRAN_0701</name>
</gene>
<evidence type="ECO:0000256" key="5">
    <source>
        <dbReference type="SAM" id="Phobius"/>
    </source>
</evidence>
<dbReference type="EMBL" id="LR216287">
    <property type="protein sequence ID" value="VFJ13023.1"/>
    <property type="molecule type" value="Genomic_DNA"/>
</dbReference>
<evidence type="ECO:0000256" key="1">
    <source>
        <dbReference type="ARBA" id="ARBA00022737"/>
    </source>
</evidence>
<sequence length="405" mass="45721">MINTMNLLENVSSITSFSQVLHDLIGSNPEIIKDCIRLNGFLKDVFGSTYKKEIFLIIRAAKLDIINQLNDEIDGKPITAKLYDIMSKFILNGMLDEESAVWVTIVWAVTLQKIEAKEGQQVMENCRSILPELQKKRSPICISHDPISNLVTVNASPIDQIHKKGKCYHNQGNYDEAIRCYDRAFSINPQDYNILSDKGLSLHNQGNYDEAIRCYDRALSINPQDEFVKRRRDNTIKRLEKKFEKTNSRSHPSANSPPSSFRRNLSKNYLVGIIVVTPGMIIGLAVLLGLSYDNPGINIPTGGFINDGENSTEKTNLPSADLNPIKPLDQQSISTFADSIKQQIVSNTSTGKGLSNNDTSIQNSRDYYTDIDETLQQRLNEAGDINYRLNEFKFELERAMESNFN</sequence>
<feature type="repeat" description="TPR" evidence="3">
    <location>
        <begin position="192"/>
        <end position="225"/>
    </location>
</feature>
<dbReference type="GeneID" id="39420194"/>
<feature type="region of interest" description="Disordered" evidence="4">
    <location>
        <begin position="242"/>
        <end position="261"/>
    </location>
</feature>
<dbReference type="InterPro" id="IPR019734">
    <property type="entry name" value="TPR_rpt"/>
</dbReference>
<dbReference type="PANTHER" id="PTHR44943:SF8">
    <property type="entry name" value="TPR REPEAT-CONTAINING PROTEIN MJ0263"/>
    <property type="match status" value="1"/>
</dbReference>
<reference evidence="6 7" key="1">
    <citation type="submission" date="2019-02" db="EMBL/GenBank/DDBJ databases">
        <authorList>
            <person name="Lehtovirta-Morley E L."/>
        </authorList>
    </citation>
    <scope>NUCLEOTIDE SEQUENCE [LARGE SCALE GENOMIC DNA]</scope>
    <source>
        <strain evidence="6">NFRAN1</strain>
    </source>
</reference>
<dbReference type="AlphaFoldDB" id="A0A484I8F3"/>
<dbReference type="KEGG" id="nfn:NFRAN_0701"/>
<keyword evidence="7" id="KW-1185">Reference proteome</keyword>
<dbReference type="SUPFAM" id="SSF48452">
    <property type="entry name" value="TPR-like"/>
    <property type="match status" value="1"/>
</dbReference>
<evidence type="ECO:0000256" key="2">
    <source>
        <dbReference type="ARBA" id="ARBA00022803"/>
    </source>
</evidence>
<dbReference type="PANTHER" id="PTHR44943">
    <property type="entry name" value="CELLULOSE SYNTHASE OPERON PROTEIN C"/>
    <property type="match status" value="1"/>
</dbReference>
<dbReference type="Proteomes" id="UP000294299">
    <property type="component" value="Chromosome NFRAN"/>
</dbReference>
<evidence type="ECO:0000313" key="6">
    <source>
        <dbReference type="EMBL" id="VFJ13023.1"/>
    </source>
</evidence>
<name>A0A484I8F3_9ARCH</name>
<dbReference type="PROSITE" id="PS50293">
    <property type="entry name" value="TPR_REGION"/>
    <property type="match status" value="2"/>
</dbReference>
<organism evidence="6 7">
    <name type="scientific">Candidatus Nitrosocosmicus franklandianus</name>
    <dbReference type="NCBI Taxonomy" id="1798806"/>
    <lineage>
        <taxon>Archaea</taxon>
        <taxon>Nitrososphaerota</taxon>
        <taxon>Nitrososphaeria</taxon>
        <taxon>Nitrososphaerales</taxon>
        <taxon>Nitrososphaeraceae</taxon>
        <taxon>Candidatus Nitrosocosmicus</taxon>
    </lineage>
</organism>
<feature type="compositionally biased region" description="Polar residues" evidence="4">
    <location>
        <begin position="249"/>
        <end position="261"/>
    </location>
</feature>
<evidence type="ECO:0000313" key="7">
    <source>
        <dbReference type="Proteomes" id="UP000294299"/>
    </source>
</evidence>
<dbReference type="InterPro" id="IPR051685">
    <property type="entry name" value="Ycf3/AcsC/BcsC/TPR_MFPF"/>
</dbReference>
<keyword evidence="5" id="KW-0472">Membrane</keyword>
<keyword evidence="1" id="KW-0677">Repeat</keyword>
<evidence type="ECO:0000256" key="3">
    <source>
        <dbReference type="PROSITE-ProRule" id="PRU00339"/>
    </source>
</evidence>
<evidence type="ECO:0000256" key="4">
    <source>
        <dbReference type="SAM" id="MobiDB-lite"/>
    </source>
</evidence>
<dbReference type="InterPro" id="IPR011990">
    <property type="entry name" value="TPR-like_helical_dom_sf"/>
</dbReference>
<dbReference type="Gene3D" id="1.25.40.10">
    <property type="entry name" value="Tetratricopeptide repeat domain"/>
    <property type="match status" value="1"/>
</dbReference>
<keyword evidence="2 3" id="KW-0802">TPR repeat</keyword>
<keyword evidence="5" id="KW-0812">Transmembrane</keyword>